<keyword evidence="11" id="KW-1185">Reference proteome</keyword>
<protein>
    <submittedName>
        <fullName evidence="10">DMT family transporter</fullName>
    </submittedName>
</protein>
<dbReference type="KEGG" id="whr:OG579_03090"/>
<evidence type="ECO:0000259" key="9">
    <source>
        <dbReference type="Pfam" id="PF00892"/>
    </source>
</evidence>
<organism evidence="10 11">
    <name type="scientific">Williamsia herbipolensis</name>
    <dbReference type="NCBI Taxonomy" id="1603258"/>
    <lineage>
        <taxon>Bacteria</taxon>
        <taxon>Bacillati</taxon>
        <taxon>Actinomycetota</taxon>
        <taxon>Actinomycetes</taxon>
        <taxon>Mycobacteriales</taxon>
        <taxon>Nocardiaceae</taxon>
        <taxon>Williamsia</taxon>
    </lineage>
</organism>
<dbReference type="Pfam" id="PF00892">
    <property type="entry name" value="EamA"/>
    <property type="match status" value="2"/>
</dbReference>
<keyword evidence="5 8" id="KW-1133">Transmembrane helix</keyword>
<feature type="transmembrane region" description="Helical" evidence="8">
    <location>
        <begin position="299"/>
        <end position="315"/>
    </location>
</feature>
<comment type="similarity">
    <text evidence="2">Belongs to the EamA transporter family.</text>
</comment>
<dbReference type="PANTHER" id="PTHR42920:SF11">
    <property type="entry name" value="INNER MEMBRANE PROTEIN YTFF"/>
    <property type="match status" value="1"/>
</dbReference>
<evidence type="ECO:0000256" key="1">
    <source>
        <dbReference type="ARBA" id="ARBA00004651"/>
    </source>
</evidence>
<reference evidence="10 11" key="1">
    <citation type="submission" date="2022-10" db="EMBL/GenBank/DDBJ databases">
        <title>The complete genomes of actinobacterial strains from the NBC collection.</title>
        <authorList>
            <person name="Joergensen T.S."/>
            <person name="Alvarez Arevalo M."/>
            <person name="Sterndorff E.B."/>
            <person name="Faurdal D."/>
            <person name="Vuksanovic O."/>
            <person name="Mourched A.-S."/>
            <person name="Charusanti P."/>
            <person name="Shaw S."/>
            <person name="Blin K."/>
            <person name="Weber T."/>
        </authorList>
    </citation>
    <scope>NUCLEOTIDE SEQUENCE [LARGE SCALE GENOMIC DNA]</scope>
    <source>
        <strain evidence="10 11">NBC_00319</strain>
    </source>
</reference>
<feature type="transmembrane region" description="Helical" evidence="8">
    <location>
        <begin position="48"/>
        <end position="69"/>
    </location>
</feature>
<proteinExistence type="inferred from homology"/>
<feature type="transmembrane region" description="Helical" evidence="8">
    <location>
        <begin position="107"/>
        <end position="124"/>
    </location>
</feature>
<dbReference type="Proteomes" id="UP001432128">
    <property type="component" value="Chromosome"/>
</dbReference>
<feature type="transmembrane region" description="Helical" evidence="8">
    <location>
        <begin position="136"/>
        <end position="159"/>
    </location>
</feature>
<dbReference type="GO" id="GO:0005886">
    <property type="term" value="C:plasma membrane"/>
    <property type="evidence" value="ECO:0007669"/>
    <property type="project" value="UniProtKB-SubCell"/>
</dbReference>
<keyword evidence="6 8" id="KW-0472">Membrane</keyword>
<gene>
    <name evidence="10" type="ORF">OG579_03090</name>
</gene>
<feature type="transmembrane region" description="Helical" evidence="8">
    <location>
        <begin position="165"/>
        <end position="182"/>
    </location>
</feature>
<feature type="transmembrane region" description="Helical" evidence="8">
    <location>
        <begin position="202"/>
        <end position="223"/>
    </location>
</feature>
<evidence type="ECO:0000256" key="4">
    <source>
        <dbReference type="ARBA" id="ARBA00022692"/>
    </source>
</evidence>
<evidence type="ECO:0000256" key="3">
    <source>
        <dbReference type="ARBA" id="ARBA00022475"/>
    </source>
</evidence>
<dbReference type="InterPro" id="IPR000620">
    <property type="entry name" value="EamA_dom"/>
</dbReference>
<evidence type="ECO:0000256" key="8">
    <source>
        <dbReference type="SAM" id="Phobius"/>
    </source>
</evidence>
<feature type="transmembrane region" description="Helical" evidence="8">
    <location>
        <begin position="81"/>
        <end position="101"/>
    </location>
</feature>
<feature type="transmembrane region" description="Helical" evidence="8">
    <location>
        <begin position="273"/>
        <end position="293"/>
    </location>
</feature>
<dbReference type="SUPFAM" id="SSF103481">
    <property type="entry name" value="Multidrug resistance efflux transporter EmrE"/>
    <property type="match status" value="2"/>
</dbReference>
<evidence type="ECO:0000256" key="5">
    <source>
        <dbReference type="ARBA" id="ARBA00022989"/>
    </source>
</evidence>
<keyword evidence="4 8" id="KW-0812">Transmembrane</keyword>
<feature type="region of interest" description="Disordered" evidence="7">
    <location>
        <begin position="323"/>
        <end position="361"/>
    </location>
</feature>
<feature type="domain" description="EamA" evidence="9">
    <location>
        <begin position="17"/>
        <end position="152"/>
    </location>
</feature>
<dbReference type="InterPro" id="IPR051258">
    <property type="entry name" value="Diverse_Substrate_Transporter"/>
</dbReference>
<evidence type="ECO:0000256" key="7">
    <source>
        <dbReference type="SAM" id="MobiDB-lite"/>
    </source>
</evidence>
<keyword evidence="3" id="KW-1003">Cell membrane</keyword>
<accession>A0AAU4K476</accession>
<name>A0AAU4K476_9NOCA</name>
<dbReference type="AlphaFoldDB" id="A0AAU4K476"/>
<dbReference type="RefSeq" id="WP_328858048.1">
    <property type="nucleotide sequence ID" value="NZ_CP108021.1"/>
</dbReference>
<evidence type="ECO:0000313" key="10">
    <source>
        <dbReference type="EMBL" id="WUM20834.1"/>
    </source>
</evidence>
<comment type="subcellular location">
    <subcellularLocation>
        <location evidence="1">Cell membrane</location>
        <topology evidence="1">Multi-pass membrane protein</topology>
    </subcellularLocation>
</comment>
<feature type="domain" description="EamA" evidence="9">
    <location>
        <begin position="165"/>
        <end position="315"/>
    </location>
</feature>
<feature type="transmembrane region" description="Helical" evidence="8">
    <location>
        <begin position="243"/>
        <end position="266"/>
    </location>
</feature>
<evidence type="ECO:0000313" key="11">
    <source>
        <dbReference type="Proteomes" id="UP001432128"/>
    </source>
</evidence>
<dbReference type="EMBL" id="CP108021">
    <property type="protein sequence ID" value="WUM20834.1"/>
    <property type="molecule type" value="Genomic_DNA"/>
</dbReference>
<evidence type="ECO:0000256" key="2">
    <source>
        <dbReference type="ARBA" id="ARBA00007362"/>
    </source>
</evidence>
<evidence type="ECO:0000256" key="6">
    <source>
        <dbReference type="ARBA" id="ARBA00023136"/>
    </source>
</evidence>
<dbReference type="InterPro" id="IPR037185">
    <property type="entry name" value="EmrE-like"/>
</dbReference>
<sequence>MPRATTTPTAGPESVTSGVALAAVSAMSFGMSGPLASALIDAGWSSTAATLLRLGLGAVVLVVPAAIMGRRRLATIARAPWSVLAYGVMGVAMVQLCFFNAVRHLDVAVALLIEYSAPVLVLIYRRVVGGHRAGRLTLLGAAVAIAGLVTVVIGGAAGWSIDPIGVLWAGAAAVGLAGYFLIAGPSARVDVDGRSRGDVDPVALTCGGLVIGALLVGAAGAVGLLPMTASTADVTLAGGELPWWTAAVAVAVISTAIAYVTGIAAVRRLGPTLASFVALVEVITSATASWILLGQSMSPAQMAGAVVMLCGIVTVRRGTDRGDTADATQAVSSDVDPRTAHTKRALSQSDRRSSYSTSPRS</sequence>
<dbReference type="PANTHER" id="PTHR42920">
    <property type="entry name" value="OS03G0707200 PROTEIN-RELATED"/>
    <property type="match status" value="1"/>
</dbReference>